<accession>A0AAW2FRC5</accession>
<reference evidence="1 2" key="1">
    <citation type="submission" date="2023-03" db="EMBL/GenBank/DDBJ databases">
        <title>High recombination rates correlate with genetic variation in Cardiocondyla obscurior ants.</title>
        <authorList>
            <person name="Errbii M."/>
        </authorList>
    </citation>
    <scope>NUCLEOTIDE SEQUENCE [LARGE SCALE GENOMIC DNA]</scope>
    <source>
        <strain evidence="1">Alpha-2009</strain>
        <tissue evidence="1">Whole body</tissue>
    </source>
</reference>
<organism evidence="1 2">
    <name type="scientific">Cardiocondyla obscurior</name>
    <dbReference type="NCBI Taxonomy" id="286306"/>
    <lineage>
        <taxon>Eukaryota</taxon>
        <taxon>Metazoa</taxon>
        <taxon>Ecdysozoa</taxon>
        <taxon>Arthropoda</taxon>
        <taxon>Hexapoda</taxon>
        <taxon>Insecta</taxon>
        <taxon>Pterygota</taxon>
        <taxon>Neoptera</taxon>
        <taxon>Endopterygota</taxon>
        <taxon>Hymenoptera</taxon>
        <taxon>Apocrita</taxon>
        <taxon>Aculeata</taxon>
        <taxon>Formicoidea</taxon>
        <taxon>Formicidae</taxon>
        <taxon>Myrmicinae</taxon>
        <taxon>Cardiocondyla</taxon>
    </lineage>
</organism>
<evidence type="ECO:0000313" key="1">
    <source>
        <dbReference type="EMBL" id="KAL0116427.1"/>
    </source>
</evidence>
<gene>
    <name evidence="1" type="ORF">PUN28_009813</name>
</gene>
<evidence type="ECO:0000313" key="2">
    <source>
        <dbReference type="Proteomes" id="UP001430953"/>
    </source>
</evidence>
<name>A0AAW2FRC5_9HYME</name>
<protein>
    <submittedName>
        <fullName evidence="1">Uncharacterized protein</fullName>
    </submittedName>
</protein>
<dbReference type="EMBL" id="JADYXP020000009">
    <property type="protein sequence ID" value="KAL0116427.1"/>
    <property type="molecule type" value="Genomic_DNA"/>
</dbReference>
<sequence length="34" mass="3999">MALTKVKEANKFQCMLGILQYINDNYMETDESQK</sequence>
<keyword evidence="2" id="KW-1185">Reference proteome</keyword>
<dbReference type="AlphaFoldDB" id="A0AAW2FRC5"/>
<comment type="caution">
    <text evidence="1">The sequence shown here is derived from an EMBL/GenBank/DDBJ whole genome shotgun (WGS) entry which is preliminary data.</text>
</comment>
<dbReference type="Proteomes" id="UP001430953">
    <property type="component" value="Unassembled WGS sequence"/>
</dbReference>
<proteinExistence type="predicted"/>